<keyword evidence="7" id="KW-1185">Reference proteome</keyword>
<comment type="subcellular location">
    <subcellularLocation>
        <location evidence="1">Endomembrane system</location>
    </subcellularLocation>
</comment>
<evidence type="ECO:0000313" key="7">
    <source>
        <dbReference type="Proteomes" id="UP001586593"/>
    </source>
</evidence>
<proteinExistence type="predicted"/>
<keyword evidence="2" id="KW-0519">Myristate</keyword>
<evidence type="ECO:0000256" key="5">
    <source>
        <dbReference type="ARBA" id="ARBA00023288"/>
    </source>
</evidence>
<gene>
    <name evidence="6" type="ORF">VTK73DRAFT_7920</name>
</gene>
<comment type="caution">
    <text evidence="6">The sequence shown here is derived from an EMBL/GenBank/DDBJ whole genome shotgun (WGS) entry which is preliminary data.</text>
</comment>
<sequence>MGNCSSCLGGNRSRDDYDVDDESRLLFDDPNGLHYGSIGEQQMTGHEDPQEVQREIEALQRVVARTSE</sequence>
<dbReference type="Proteomes" id="UP001586593">
    <property type="component" value="Unassembled WGS sequence"/>
</dbReference>
<dbReference type="EMBL" id="JAZHXJ010000533">
    <property type="protein sequence ID" value="KAL1858144.1"/>
    <property type="molecule type" value="Genomic_DNA"/>
</dbReference>
<evidence type="ECO:0000256" key="1">
    <source>
        <dbReference type="ARBA" id="ARBA00004308"/>
    </source>
</evidence>
<evidence type="ECO:0000256" key="4">
    <source>
        <dbReference type="ARBA" id="ARBA00023139"/>
    </source>
</evidence>
<keyword evidence="4" id="KW-0564">Palmitate</keyword>
<evidence type="ECO:0000313" key="6">
    <source>
        <dbReference type="EMBL" id="KAL1858144.1"/>
    </source>
</evidence>
<reference evidence="6 7" key="1">
    <citation type="journal article" date="2024" name="Commun. Biol.">
        <title>Comparative genomic analysis of thermophilic fungi reveals convergent evolutionary adaptations and gene losses.</title>
        <authorList>
            <person name="Steindorff A.S."/>
            <person name="Aguilar-Pontes M.V."/>
            <person name="Robinson A.J."/>
            <person name="Andreopoulos B."/>
            <person name="LaButti K."/>
            <person name="Kuo A."/>
            <person name="Mondo S."/>
            <person name="Riley R."/>
            <person name="Otillar R."/>
            <person name="Haridas S."/>
            <person name="Lipzen A."/>
            <person name="Grimwood J."/>
            <person name="Schmutz J."/>
            <person name="Clum A."/>
            <person name="Reid I.D."/>
            <person name="Moisan M.C."/>
            <person name="Butler G."/>
            <person name="Nguyen T.T.M."/>
            <person name="Dewar K."/>
            <person name="Conant G."/>
            <person name="Drula E."/>
            <person name="Henrissat B."/>
            <person name="Hansel C."/>
            <person name="Singer S."/>
            <person name="Hutchinson M.I."/>
            <person name="de Vries R.P."/>
            <person name="Natvig D.O."/>
            <person name="Powell A.J."/>
            <person name="Tsang A."/>
            <person name="Grigoriev I.V."/>
        </authorList>
    </citation>
    <scope>NUCLEOTIDE SEQUENCE [LARGE SCALE GENOMIC DNA]</scope>
    <source>
        <strain evidence="6 7">ATCC 24622</strain>
    </source>
</reference>
<name>A0ABR3WC69_9PEZI</name>
<evidence type="ECO:0000256" key="3">
    <source>
        <dbReference type="ARBA" id="ARBA00023136"/>
    </source>
</evidence>
<evidence type="ECO:0000256" key="2">
    <source>
        <dbReference type="ARBA" id="ARBA00022707"/>
    </source>
</evidence>
<dbReference type="Pfam" id="PF15454">
    <property type="entry name" value="LAMTOR"/>
    <property type="match status" value="1"/>
</dbReference>
<keyword evidence="3" id="KW-0472">Membrane</keyword>
<keyword evidence="5" id="KW-0449">Lipoprotein</keyword>
<protein>
    <submittedName>
        <fullName evidence="6">Uncharacterized protein</fullName>
    </submittedName>
</protein>
<accession>A0ABR3WC69</accession>
<dbReference type="InterPro" id="IPR028209">
    <property type="entry name" value="LAMTOR1/MEH1"/>
</dbReference>
<organism evidence="6 7">
    <name type="scientific">Phialemonium thermophilum</name>
    <dbReference type="NCBI Taxonomy" id="223376"/>
    <lineage>
        <taxon>Eukaryota</taxon>
        <taxon>Fungi</taxon>
        <taxon>Dikarya</taxon>
        <taxon>Ascomycota</taxon>
        <taxon>Pezizomycotina</taxon>
        <taxon>Sordariomycetes</taxon>
        <taxon>Sordariomycetidae</taxon>
        <taxon>Cephalothecales</taxon>
        <taxon>Cephalothecaceae</taxon>
        <taxon>Phialemonium</taxon>
    </lineage>
</organism>